<name>A0A822XWJ7_NELNU</name>
<evidence type="ECO:0000313" key="3">
    <source>
        <dbReference type="Proteomes" id="UP000607653"/>
    </source>
</evidence>
<keyword evidence="1" id="KW-0472">Membrane</keyword>
<evidence type="ECO:0000256" key="1">
    <source>
        <dbReference type="SAM" id="Phobius"/>
    </source>
</evidence>
<organism evidence="2 3">
    <name type="scientific">Nelumbo nucifera</name>
    <name type="common">Sacred lotus</name>
    <dbReference type="NCBI Taxonomy" id="4432"/>
    <lineage>
        <taxon>Eukaryota</taxon>
        <taxon>Viridiplantae</taxon>
        <taxon>Streptophyta</taxon>
        <taxon>Embryophyta</taxon>
        <taxon>Tracheophyta</taxon>
        <taxon>Spermatophyta</taxon>
        <taxon>Magnoliopsida</taxon>
        <taxon>Proteales</taxon>
        <taxon>Nelumbonaceae</taxon>
        <taxon>Nelumbo</taxon>
    </lineage>
</organism>
<keyword evidence="1" id="KW-1133">Transmembrane helix</keyword>
<dbReference type="Proteomes" id="UP000607653">
    <property type="component" value="Unassembled WGS sequence"/>
</dbReference>
<dbReference type="EMBL" id="DUZY01000001">
    <property type="protein sequence ID" value="DAD23145.1"/>
    <property type="molecule type" value="Genomic_DNA"/>
</dbReference>
<sequence>MEVVTVVQAMVGVGPTISLWSSEPPQKWMEEGRAAVSQTCFGLKDHLLNHSTELNEFDVLRRQSENDMKRCLTWCDLIWRSFGFVVDTIMHLCSHRPESSQPCRPFHELGEFIAFIVVLSYATSGISTLLSIFCYTELAVKIPIAELGEFIAFIVVGNILLENIVGAAGLTIELTTFPTIFSCV</sequence>
<dbReference type="AlphaFoldDB" id="A0A822XWJ7"/>
<keyword evidence="1" id="KW-0812">Transmembrane</keyword>
<gene>
    <name evidence="2" type="ORF">HUJ06_024608</name>
</gene>
<keyword evidence="3" id="KW-1185">Reference proteome</keyword>
<reference evidence="2 3" key="1">
    <citation type="journal article" date="2020" name="Mol. Biol. Evol.">
        <title>Distinct Expression and Methylation Patterns for Genes with Different Fates following a Single Whole-Genome Duplication in Flowering Plants.</title>
        <authorList>
            <person name="Shi T."/>
            <person name="Rahmani R.S."/>
            <person name="Gugger P.F."/>
            <person name="Wang M."/>
            <person name="Li H."/>
            <person name="Zhang Y."/>
            <person name="Li Z."/>
            <person name="Wang Q."/>
            <person name="Van de Peer Y."/>
            <person name="Marchal K."/>
            <person name="Chen J."/>
        </authorList>
    </citation>
    <scope>NUCLEOTIDE SEQUENCE [LARGE SCALE GENOMIC DNA]</scope>
    <source>
        <tissue evidence="2">Leaf</tissue>
    </source>
</reference>
<evidence type="ECO:0000313" key="2">
    <source>
        <dbReference type="EMBL" id="DAD23145.1"/>
    </source>
</evidence>
<accession>A0A822XWJ7</accession>
<feature type="transmembrane region" description="Helical" evidence="1">
    <location>
        <begin position="112"/>
        <end position="138"/>
    </location>
</feature>
<protein>
    <submittedName>
        <fullName evidence="2">Uncharacterized protein</fullName>
    </submittedName>
</protein>
<feature type="transmembrane region" description="Helical" evidence="1">
    <location>
        <begin position="150"/>
        <end position="172"/>
    </location>
</feature>
<comment type="caution">
    <text evidence="2">The sequence shown here is derived from an EMBL/GenBank/DDBJ whole genome shotgun (WGS) entry which is preliminary data.</text>
</comment>
<proteinExistence type="predicted"/>